<accession>A0A2A6BDZ9</accession>
<dbReference type="EnsemblMetazoa" id="PPA39258.1">
    <property type="protein sequence ID" value="PPA39258.1"/>
    <property type="gene ID" value="WBGene00277627"/>
</dbReference>
<name>A0A2A6BDZ9_PRIPA</name>
<proteinExistence type="predicted"/>
<dbReference type="Proteomes" id="UP000005239">
    <property type="component" value="Unassembled WGS sequence"/>
</dbReference>
<gene>
    <name evidence="1" type="primary">WBGene00277627</name>
</gene>
<reference evidence="2" key="1">
    <citation type="journal article" date="2008" name="Nat. Genet.">
        <title>The Pristionchus pacificus genome provides a unique perspective on nematode lifestyle and parasitism.</title>
        <authorList>
            <person name="Dieterich C."/>
            <person name="Clifton S.W."/>
            <person name="Schuster L.N."/>
            <person name="Chinwalla A."/>
            <person name="Delehaunty K."/>
            <person name="Dinkelacker I."/>
            <person name="Fulton L."/>
            <person name="Fulton R."/>
            <person name="Godfrey J."/>
            <person name="Minx P."/>
            <person name="Mitreva M."/>
            <person name="Roeseler W."/>
            <person name="Tian H."/>
            <person name="Witte H."/>
            <person name="Yang S.P."/>
            <person name="Wilson R.K."/>
            <person name="Sommer R.J."/>
        </authorList>
    </citation>
    <scope>NUCLEOTIDE SEQUENCE [LARGE SCALE GENOMIC DNA]</scope>
    <source>
        <strain evidence="2">PS312</strain>
    </source>
</reference>
<keyword evidence="2" id="KW-1185">Reference proteome</keyword>
<protein>
    <submittedName>
        <fullName evidence="1">Uncharacterized protein</fullName>
    </submittedName>
</protein>
<organism evidence="1 2">
    <name type="scientific">Pristionchus pacificus</name>
    <name type="common">Parasitic nematode worm</name>
    <dbReference type="NCBI Taxonomy" id="54126"/>
    <lineage>
        <taxon>Eukaryota</taxon>
        <taxon>Metazoa</taxon>
        <taxon>Ecdysozoa</taxon>
        <taxon>Nematoda</taxon>
        <taxon>Chromadorea</taxon>
        <taxon>Rhabditida</taxon>
        <taxon>Rhabditina</taxon>
        <taxon>Diplogasteromorpha</taxon>
        <taxon>Diplogasteroidea</taxon>
        <taxon>Neodiplogasteridae</taxon>
        <taxon>Pristionchus</taxon>
    </lineage>
</organism>
<accession>A0A8R1URW3</accession>
<evidence type="ECO:0000313" key="1">
    <source>
        <dbReference type="EnsemblMetazoa" id="PPA39258.1"/>
    </source>
</evidence>
<dbReference type="AlphaFoldDB" id="A0A2A6BDZ9"/>
<sequence>MNLLQMTTLLLPYSSLPFLIPFILLFRLSIALSPLNGFNSISDLNSEMENHFARENSLSPDQFQSRLPTINELNAIRKLVSLLFMQKDLKVCSPSTITELFPILNGTITLSTFQGVYCVMHEPIPKGEKDLFPRTFGYIVIRLPSNDGIDIHHSAAHFESDGEVTKQCATLFEMTKSRSMVNNGMSRYSVQGRPDSTCQPGNTVADAVHNINMAFHAMLQVSLFTTDSLFCINVISSLGVFDSTKSARANYYIQWHGMAQTSCPVSDAFISLGANGKNEIYQRANVADKLARAITQSSNGKIVGRTPFDDSQCNLVAGTNVFGRIVHGINEKEVCDTPAMFFNERFIHIEQKMDARSSFSQWTNALNSVFRPSQFHDELKLRRKGEQKWEWNESIHCSHNGDVIIDHTSSIDIPFHFLFLSSSLSHPSSFILYSISDLINLSSLSSYGRSSFDIV</sequence>
<evidence type="ECO:0000313" key="2">
    <source>
        <dbReference type="Proteomes" id="UP000005239"/>
    </source>
</evidence>
<reference evidence="1" key="2">
    <citation type="submission" date="2022-06" db="UniProtKB">
        <authorList>
            <consortium name="EnsemblMetazoa"/>
        </authorList>
    </citation>
    <scope>IDENTIFICATION</scope>
    <source>
        <strain evidence="1">PS312</strain>
    </source>
</reference>